<protein>
    <recommendedName>
        <fullName evidence="3">DUF2634 domain-containing protein</fullName>
    </recommendedName>
</protein>
<dbReference type="AlphaFoldDB" id="A0A0D1BP79"/>
<dbReference type="Pfam" id="PF10934">
    <property type="entry name" value="Sheath_initiator"/>
    <property type="match status" value="1"/>
</dbReference>
<dbReference type="Proteomes" id="UP000032250">
    <property type="component" value="Unassembled WGS sequence"/>
</dbReference>
<accession>A0A0D1BP79</accession>
<proteinExistence type="predicted"/>
<dbReference type="RefSeq" id="WP_043032485.1">
    <property type="nucleotide sequence ID" value="NZ_JXSU01000008.1"/>
</dbReference>
<organism evidence="1 2">
    <name type="scientific">Clostridium botulinum B2 450</name>
    <dbReference type="NCBI Taxonomy" id="1379739"/>
    <lineage>
        <taxon>Bacteria</taxon>
        <taxon>Bacillati</taxon>
        <taxon>Bacillota</taxon>
        <taxon>Clostridia</taxon>
        <taxon>Eubacteriales</taxon>
        <taxon>Clostridiaceae</taxon>
        <taxon>Clostridium</taxon>
    </lineage>
</organism>
<dbReference type="InterPro" id="IPR020288">
    <property type="entry name" value="Sheath_initiator"/>
</dbReference>
<comment type="caution">
    <text evidence="1">The sequence shown here is derived from an EMBL/GenBank/DDBJ whole genome shotgun (WGS) entry which is preliminary data.</text>
</comment>
<dbReference type="PATRIC" id="fig|1379739.3.peg.3610"/>
<dbReference type="EMBL" id="JXSU01000008">
    <property type="protein sequence ID" value="KIS22010.1"/>
    <property type="molecule type" value="Genomic_DNA"/>
</dbReference>
<reference evidence="1 2" key="1">
    <citation type="submission" date="2014-06" db="EMBL/GenBank/DDBJ databases">
        <title>Genome characterization of distinct group I Clostridium botulinum lineages.</title>
        <authorList>
            <person name="Giordani F."/>
            <person name="Anselmo A."/>
            <person name="Fillo S."/>
            <person name="Palozzi A.M."/>
            <person name="Fortunato A."/>
            <person name="Gentile B."/>
            <person name="Ciammaruconi A."/>
            <person name="Anniballi F."/>
            <person name="De Medici D."/>
            <person name="Lista F."/>
        </authorList>
    </citation>
    <scope>NUCLEOTIDE SEQUENCE [LARGE SCALE GENOMIC DNA]</scope>
    <source>
        <strain evidence="1 2">B2 450</strain>
    </source>
</reference>
<evidence type="ECO:0000313" key="2">
    <source>
        <dbReference type="Proteomes" id="UP000032250"/>
    </source>
</evidence>
<sequence>MRYRMLDENGDYSFGKGQQNITYGTYAVSQAVKTRLLLLKEEWWENKEEGLPLFQDILGNLASMDNKIIVDNIIKERISKTQGVVSIKKFESKIENRNYSFSCVIISQYGDVLIGMNF</sequence>
<name>A0A0D1BP79_CLOBO</name>
<evidence type="ECO:0008006" key="3">
    <source>
        <dbReference type="Google" id="ProtNLM"/>
    </source>
</evidence>
<evidence type="ECO:0000313" key="1">
    <source>
        <dbReference type="EMBL" id="KIS22010.1"/>
    </source>
</evidence>
<dbReference type="HOGENOM" id="CLU_142920_1_0_9"/>
<gene>
    <name evidence="1" type="ORF">N495_16085</name>
</gene>